<dbReference type="InterPro" id="IPR025326">
    <property type="entry name" value="DUF4232"/>
</dbReference>
<sequence>MIVGRHLALVPVLLAALVACGGTATTPTAPPPATTTVAPTTTSAPATAQPAPARCVAGDLELSLGAPTGEGQRTVQVVYTNVSDRPCEARGVPGLDLRGPDDPVYGPSYSVFRQGADQEHAAVTVAPGSTVSAPLTYLTDPAGWLPAELVTTPPGDTAQLTVPWNGEPVLRQDGATRPGTYIGPLAAAA</sequence>
<evidence type="ECO:0000313" key="5">
    <source>
        <dbReference type="Proteomes" id="UP000694300"/>
    </source>
</evidence>
<dbReference type="RefSeq" id="WP_218592454.1">
    <property type="nucleotide sequence ID" value="NZ_JADQDF010000001.1"/>
</dbReference>
<feature type="chain" id="PRO_5045051332" evidence="2">
    <location>
        <begin position="25"/>
        <end position="189"/>
    </location>
</feature>
<evidence type="ECO:0000256" key="1">
    <source>
        <dbReference type="SAM" id="MobiDB-lite"/>
    </source>
</evidence>
<accession>A0ABS6UJ63</accession>
<comment type="caution">
    <text evidence="4">The sequence shown here is derived from an EMBL/GenBank/DDBJ whole genome shotgun (WGS) entry which is preliminary data.</text>
</comment>
<keyword evidence="2" id="KW-0732">Signal</keyword>
<evidence type="ECO:0000313" key="4">
    <source>
        <dbReference type="EMBL" id="MBW0132288.1"/>
    </source>
</evidence>
<name>A0ABS6UJ63_9PSEU</name>
<dbReference type="Proteomes" id="UP000694300">
    <property type="component" value="Unassembled WGS sequence"/>
</dbReference>
<feature type="domain" description="DUF4232" evidence="3">
    <location>
        <begin position="55"/>
        <end position="167"/>
    </location>
</feature>
<feature type="signal peptide" evidence="2">
    <location>
        <begin position="1"/>
        <end position="24"/>
    </location>
</feature>
<evidence type="ECO:0000259" key="3">
    <source>
        <dbReference type="Pfam" id="PF14016"/>
    </source>
</evidence>
<dbReference type="EMBL" id="JADQDF010000001">
    <property type="protein sequence ID" value="MBW0132288.1"/>
    <property type="molecule type" value="Genomic_DNA"/>
</dbReference>
<organism evidence="4 5">
    <name type="scientific">Pseudonocardia oceani</name>
    <dbReference type="NCBI Taxonomy" id="2792013"/>
    <lineage>
        <taxon>Bacteria</taxon>
        <taxon>Bacillati</taxon>
        <taxon>Actinomycetota</taxon>
        <taxon>Actinomycetes</taxon>
        <taxon>Pseudonocardiales</taxon>
        <taxon>Pseudonocardiaceae</taxon>
        <taxon>Pseudonocardia</taxon>
    </lineage>
</organism>
<keyword evidence="5" id="KW-1185">Reference proteome</keyword>
<feature type="region of interest" description="Disordered" evidence="1">
    <location>
        <begin position="25"/>
        <end position="50"/>
    </location>
</feature>
<gene>
    <name evidence="4" type="ORF">I4I82_32085</name>
</gene>
<evidence type="ECO:0000256" key="2">
    <source>
        <dbReference type="SAM" id="SignalP"/>
    </source>
</evidence>
<feature type="compositionally biased region" description="Low complexity" evidence="1">
    <location>
        <begin position="34"/>
        <end position="50"/>
    </location>
</feature>
<proteinExistence type="predicted"/>
<protein>
    <submittedName>
        <fullName evidence="4">DUF4232 domain-containing protein</fullName>
    </submittedName>
</protein>
<dbReference type="Pfam" id="PF14016">
    <property type="entry name" value="DUF4232"/>
    <property type="match status" value="1"/>
</dbReference>
<dbReference type="PROSITE" id="PS51257">
    <property type="entry name" value="PROKAR_LIPOPROTEIN"/>
    <property type="match status" value="1"/>
</dbReference>
<reference evidence="4 5" key="1">
    <citation type="submission" date="2020-11" db="EMBL/GenBank/DDBJ databases">
        <title>Pseudonocardia abyssalis sp. nov. and Pseudonocardia oceani sp. nov., description and phylogenomic analysis of two novel actinomycetes isolated from the deep Southern Ocean.</title>
        <authorList>
            <person name="Parra J."/>
        </authorList>
    </citation>
    <scope>NUCLEOTIDE SEQUENCE [LARGE SCALE GENOMIC DNA]</scope>
    <source>
        <strain evidence="5">KRD185</strain>
    </source>
</reference>